<dbReference type="SUPFAM" id="SSF51971">
    <property type="entry name" value="Nucleotide-binding domain"/>
    <property type="match status" value="1"/>
</dbReference>
<organism evidence="1">
    <name type="scientific">mine drainage metagenome</name>
    <dbReference type="NCBI Taxonomy" id="410659"/>
    <lineage>
        <taxon>unclassified sequences</taxon>
        <taxon>metagenomes</taxon>
        <taxon>ecological metagenomes</taxon>
    </lineage>
</organism>
<protein>
    <submittedName>
        <fullName evidence="1">Heterodisulfide reductase iron-sulfur subunit A</fullName>
    </submittedName>
</protein>
<gene>
    <name evidence="1" type="ORF">B1A_13521</name>
</gene>
<accession>T0ZZZ7</accession>
<dbReference type="Gene3D" id="3.40.50.720">
    <property type="entry name" value="NAD(P)-binding Rossmann-like Domain"/>
    <property type="match status" value="1"/>
</dbReference>
<feature type="non-terminal residue" evidence="1">
    <location>
        <position position="153"/>
    </location>
</feature>
<reference evidence="1" key="2">
    <citation type="journal article" date="2014" name="ISME J.">
        <title>Microbial stratification in low pH oxic and suboxic macroscopic growths along an acid mine drainage.</title>
        <authorList>
            <person name="Mendez-Garcia C."/>
            <person name="Mesa V."/>
            <person name="Sprenger R.R."/>
            <person name="Richter M."/>
            <person name="Diez M.S."/>
            <person name="Solano J."/>
            <person name="Bargiela R."/>
            <person name="Golyshina O.V."/>
            <person name="Manteca A."/>
            <person name="Ramos J.L."/>
            <person name="Gallego J.R."/>
            <person name="Llorente I."/>
            <person name="Martins Dos Santos V.A."/>
            <person name="Jensen O.N."/>
            <person name="Pelaez A.I."/>
            <person name="Sanchez J."/>
            <person name="Ferrer M."/>
        </authorList>
    </citation>
    <scope>NUCLEOTIDE SEQUENCE</scope>
</reference>
<name>T0ZZZ7_9ZZZZ</name>
<evidence type="ECO:0000313" key="1">
    <source>
        <dbReference type="EMBL" id="EQD50228.1"/>
    </source>
</evidence>
<reference evidence="1" key="1">
    <citation type="submission" date="2013-08" db="EMBL/GenBank/DDBJ databases">
        <authorList>
            <person name="Mendez C."/>
            <person name="Richter M."/>
            <person name="Ferrer M."/>
            <person name="Sanchez J."/>
        </authorList>
    </citation>
    <scope>NUCLEOTIDE SEQUENCE</scope>
</reference>
<sequence>AAAELAGRGIPVVLVEKSDRLGGQLNRWNQVFPTEQAADELVEKLQTELRSNSLVEILVNCQVTAVSGFVGSFKVTIEGPLGPGGSTISAKATIGAIVMAAGFRPYVPREGEFLYKKDPGVVTMPEFIELMRQNSGQSDRLVHQGREIRSVAF</sequence>
<dbReference type="AlphaFoldDB" id="T0ZZZ7"/>
<feature type="non-terminal residue" evidence="1">
    <location>
        <position position="1"/>
    </location>
</feature>
<comment type="caution">
    <text evidence="1">The sequence shown here is derived from an EMBL/GenBank/DDBJ whole genome shotgun (WGS) entry which is preliminary data.</text>
</comment>
<dbReference type="EMBL" id="AUZX01009892">
    <property type="protein sequence ID" value="EQD50228.1"/>
    <property type="molecule type" value="Genomic_DNA"/>
</dbReference>
<proteinExistence type="predicted"/>